<feature type="non-terminal residue" evidence="3">
    <location>
        <position position="1"/>
    </location>
</feature>
<name>A0A5J9TWW6_9POAL</name>
<protein>
    <recommendedName>
        <fullName evidence="5">Acireductone dioxygenase (Fe(2+)-requiring)</fullName>
    </recommendedName>
</protein>
<dbReference type="Gene3D" id="2.60.120.10">
    <property type="entry name" value="Jelly Rolls"/>
    <property type="match status" value="1"/>
</dbReference>
<dbReference type="PANTHER" id="PTHR23418:SF12">
    <property type="entry name" value="ACIREDUCTONE DIOXYGENASE 3"/>
    <property type="match status" value="1"/>
</dbReference>
<dbReference type="OrthoDB" id="1867259at2759"/>
<dbReference type="PANTHER" id="PTHR23418">
    <property type="entry name" value="ACIREDUCTONE DIOXYGENASE"/>
    <property type="match status" value="1"/>
</dbReference>
<evidence type="ECO:0008006" key="5">
    <source>
        <dbReference type="Google" id="ProtNLM"/>
    </source>
</evidence>
<proteinExistence type="predicted"/>
<reference evidence="3 4" key="1">
    <citation type="journal article" date="2019" name="Sci. Rep.">
        <title>A high-quality genome of Eragrostis curvula grass provides insights into Poaceae evolution and supports new strategies to enhance forage quality.</title>
        <authorList>
            <person name="Carballo J."/>
            <person name="Santos B.A.C.M."/>
            <person name="Zappacosta D."/>
            <person name="Garbus I."/>
            <person name="Selva J.P."/>
            <person name="Gallo C.A."/>
            <person name="Diaz A."/>
            <person name="Albertini E."/>
            <person name="Caccamo M."/>
            <person name="Echenique V."/>
        </authorList>
    </citation>
    <scope>NUCLEOTIDE SEQUENCE [LARGE SCALE GENOMIC DNA]</scope>
    <source>
        <strain evidence="4">cv. Victoria</strain>
        <tissue evidence="3">Leaf</tissue>
    </source>
</reference>
<feature type="compositionally biased region" description="Low complexity" evidence="1">
    <location>
        <begin position="272"/>
        <end position="305"/>
    </location>
</feature>
<feature type="chain" id="PRO_5023902806" description="Acireductone dioxygenase (Fe(2+)-requiring)" evidence="2">
    <location>
        <begin position="27"/>
        <end position="344"/>
    </location>
</feature>
<keyword evidence="4" id="KW-1185">Reference proteome</keyword>
<accession>A0A5J9TWW6</accession>
<comment type="caution">
    <text evidence="3">The sequence shown here is derived from an EMBL/GenBank/DDBJ whole genome shotgun (WGS) entry which is preliminary data.</text>
</comment>
<evidence type="ECO:0000256" key="2">
    <source>
        <dbReference type="SAM" id="SignalP"/>
    </source>
</evidence>
<evidence type="ECO:0000256" key="1">
    <source>
        <dbReference type="SAM" id="MobiDB-lite"/>
    </source>
</evidence>
<dbReference type="GO" id="GO:0010309">
    <property type="term" value="F:acireductone dioxygenase [iron(II)-requiring] activity"/>
    <property type="evidence" value="ECO:0007669"/>
    <property type="project" value="InterPro"/>
</dbReference>
<sequence>MVIPRALFSYFLLAILVLMERGEVRCYDLNRLEIHDDLLPFTQGLGFHSIAHVPAGGLQDGVADVVQAWYDDHSKEDIRLLHRWQPEDHVPLTRLLDLGIVALRLDAENHEHDENLTITRDQLPMDILDLTPDQPMLKMFIPEHLHTYDELRFCLEGSGYFDIRDEDDRWVRVSVKKGALIVVPAGIYHRFTLDTNNYFKVWFAQNPLLTRHSPGPALPSDAANRAPAPAATPRVAAAGPAPTPPRAPRTAAASSARRCREVLPRRRRDLLPPRARPAAAPRAAAASSARRSASASCSSAAAASSPRRELVFSGGHWKPYYRPHDHLPARKRYLAKLHRGREAS</sequence>
<dbReference type="Proteomes" id="UP000324897">
    <property type="component" value="Unassembled WGS sequence"/>
</dbReference>
<dbReference type="InterPro" id="IPR011051">
    <property type="entry name" value="RmlC_Cupin_sf"/>
</dbReference>
<dbReference type="EMBL" id="RWGY01000031">
    <property type="protein sequence ID" value="TVU15882.1"/>
    <property type="molecule type" value="Genomic_DNA"/>
</dbReference>
<evidence type="ECO:0000313" key="3">
    <source>
        <dbReference type="EMBL" id="TVU15882.1"/>
    </source>
</evidence>
<dbReference type="AlphaFoldDB" id="A0A5J9TWW6"/>
<dbReference type="CDD" id="cd02232">
    <property type="entry name" value="cupin_ARD"/>
    <property type="match status" value="1"/>
</dbReference>
<dbReference type="InterPro" id="IPR014710">
    <property type="entry name" value="RmlC-like_jellyroll"/>
</dbReference>
<keyword evidence="2" id="KW-0732">Signal</keyword>
<organism evidence="3 4">
    <name type="scientific">Eragrostis curvula</name>
    <name type="common">weeping love grass</name>
    <dbReference type="NCBI Taxonomy" id="38414"/>
    <lineage>
        <taxon>Eukaryota</taxon>
        <taxon>Viridiplantae</taxon>
        <taxon>Streptophyta</taxon>
        <taxon>Embryophyta</taxon>
        <taxon>Tracheophyta</taxon>
        <taxon>Spermatophyta</taxon>
        <taxon>Magnoliopsida</taxon>
        <taxon>Liliopsida</taxon>
        <taxon>Poales</taxon>
        <taxon>Poaceae</taxon>
        <taxon>PACMAD clade</taxon>
        <taxon>Chloridoideae</taxon>
        <taxon>Eragrostideae</taxon>
        <taxon>Eragrostidinae</taxon>
        <taxon>Eragrostis</taxon>
    </lineage>
</organism>
<dbReference type="Gramene" id="TVU15882">
    <property type="protein sequence ID" value="TVU15882"/>
    <property type="gene ID" value="EJB05_39424"/>
</dbReference>
<dbReference type="SUPFAM" id="SSF51182">
    <property type="entry name" value="RmlC-like cupins"/>
    <property type="match status" value="1"/>
</dbReference>
<dbReference type="Pfam" id="PF03079">
    <property type="entry name" value="ARD"/>
    <property type="match status" value="1"/>
</dbReference>
<feature type="region of interest" description="Disordered" evidence="1">
    <location>
        <begin position="214"/>
        <end position="309"/>
    </location>
</feature>
<feature type="signal peptide" evidence="2">
    <location>
        <begin position="1"/>
        <end position="26"/>
    </location>
</feature>
<dbReference type="GO" id="GO:0006555">
    <property type="term" value="P:methionine metabolic process"/>
    <property type="evidence" value="ECO:0007669"/>
    <property type="project" value="TreeGrafter"/>
</dbReference>
<dbReference type="InterPro" id="IPR004313">
    <property type="entry name" value="ARD"/>
</dbReference>
<gene>
    <name evidence="3" type="ORF">EJB05_39424</name>
</gene>
<evidence type="ECO:0000313" key="4">
    <source>
        <dbReference type="Proteomes" id="UP000324897"/>
    </source>
</evidence>
<feature type="compositionally biased region" description="Low complexity" evidence="1">
    <location>
        <begin position="219"/>
        <end position="240"/>
    </location>
</feature>